<name>A0ACC3D3F9_9PEZI</name>
<proteinExistence type="predicted"/>
<keyword evidence="2" id="KW-1185">Reference proteome</keyword>
<accession>A0ACC3D3F9</accession>
<dbReference type="Proteomes" id="UP001186974">
    <property type="component" value="Unassembled WGS sequence"/>
</dbReference>
<evidence type="ECO:0000313" key="2">
    <source>
        <dbReference type="Proteomes" id="UP001186974"/>
    </source>
</evidence>
<evidence type="ECO:0000313" key="1">
    <source>
        <dbReference type="EMBL" id="KAK3061265.1"/>
    </source>
</evidence>
<protein>
    <submittedName>
        <fullName evidence="1">Uncharacterized protein</fullName>
    </submittedName>
</protein>
<gene>
    <name evidence="1" type="ORF">LTS18_006655</name>
</gene>
<organism evidence="1 2">
    <name type="scientific">Coniosporium uncinatum</name>
    <dbReference type="NCBI Taxonomy" id="93489"/>
    <lineage>
        <taxon>Eukaryota</taxon>
        <taxon>Fungi</taxon>
        <taxon>Dikarya</taxon>
        <taxon>Ascomycota</taxon>
        <taxon>Pezizomycotina</taxon>
        <taxon>Dothideomycetes</taxon>
        <taxon>Dothideomycetes incertae sedis</taxon>
        <taxon>Coniosporium</taxon>
    </lineage>
</organism>
<comment type="caution">
    <text evidence="1">The sequence shown here is derived from an EMBL/GenBank/DDBJ whole genome shotgun (WGS) entry which is preliminary data.</text>
</comment>
<sequence length="423" mass="45542">MIDADDIRSTVSTNASSGTKRKRDAGPKFYAVRVGFAPGIYHSWPDCLTQVKGYKNATFKSFTSLTEAEAFLNMPAANGSASSPSSTTSTTSKASKPSKPSTILQKFYAVQNGRVPGVYTDWSSAQKQITGWTKPKHKSFATRSEAEAFVKAGVADGQAIAGVHIEPDGPSPQVAANMNGSKISEPPAKKRKKSAEPPFTEAAEDGDEEYEAGTGPLPFGAEDGFDPRIILDPATGMVVYKNKEQMDAQKMIPTGETRAGETLKIWTDGSSLGNGKQGAVAGVGVWFGPSDNRNISEPLLGGRQTNQRAELTAIQRAVDFAPIDRPVQIYSDSSYAINCVTDWFRRWRDNGWMTSGKKVVENKDLVETIINRIEERKRAGVTTEFTWLKGHADDPGNIGADKLAVAGAVEAKRVLAKGRMNGA</sequence>
<reference evidence="1" key="1">
    <citation type="submission" date="2024-09" db="EMBL/GenBank/DDBJ databases">
        <title>Black Yeasts Isolated from many extreme environments.</title>
        <authorList>
            <person name="Coleine C."/>
            <person name="Stajich J.E."/>
            <person name="Selbmann L."/>
        </authorList>
    </citation>
    <scope>NUCLEOTIDE SEQUENCE</scope>
    <source>
        <strain evidence="1">CCFEE 5737</strain>
    </source>
</reference>
<dbReference type="EMBL" id="JAWDJW010007958">
    <property type="protein sequence ID" value="KAK3061265.1"/>
    <property type="molecule type" value="Genomic_DNA"/>
</dbReference>